<dbReference type="RefSeq" id="WP_161926324.1">
    <property type="nucleotide sequence ID" value="NZ_BJOU01000001.1"/>
</dbReference>
<feature type="domain" description="DUF3071" evidence="2">
    <location>
        <begin position="1"/>
        <end position="168"/>
    </location>
</feature>
<evidence type="ECO:0000256" key="1">
    <source>
        <dbReference type="SAM" id="MobiDB-lite"/>
    </source>
</evidence>
<dbReference type="InterPro" id="IPR021421">
    <property type="entry name" value="DUF3071"/>
</dbReference>
<proteinExistence type="predicted"/>
<dbReference type="Pfam" id="PF11268">
    <property type="entry name" value="DUF3071"/>
    <property type="match status" value="1"/>
</dbReference>
<gene>
    <name evidence="3" type="ORF">nbrc107697_09580</name>
</gene>
<dbReference type="OrthoDB" id="5180791at2"/>
<keyword evidence="4" id="KW-1185">Reference proteome</keyword>
<feature type="compositionally biased region" description="Pro residues" evidence="1">
    <location>
        <begin position="238"/>
        <end position="253"/>
    </location>
</feature>
<comment type="caution">
    <text evidence="3">The sequence shown here is derived from an EMBL/GenBank/DDBJ whole genome shotgun (WGS) entry which is preliminary data.</text>
</comment>
<dbReference type="InterPro" id="IPR047682">
    <property type="entry name" value="SepH-like"/>
</dbReference>
<evidence type="ECO:0000313" key="4">
    <source>
        <dbReference type="Proteomes" id="UP000444980"/>
    </source>
</evidence>
<accession>A0A7I9UVA0</accession>
<sequence length="301" mass="32741">MRELRVTSVDADASYVICVDETGEKFRIPADDRLRAAARGDVTRLGQIQIEMESALRPREIQARIRAGASVEEVAAAAATTVERVQRFAHPVLLERGRAAELIRAAHPMREDGPALATLDQVVTAALRARGLNPTAVVWDAWKSEDGHWVGQLAWRVGHTENHAHWRYQPGAQGGTAEPLDNTADELVHPESGARHQLQPVADPAESVTVNADDVISAQRGPTDEPDQARPRHARRNPQPPPAAAPPPAPPAPVEDTETPAEAAAEPAEPAPRKRGRKQRKPEVPGWEEVLLGVRSTPHQQ</sequence>
<feature type="region of interest" description="Disordered" evidence="1">
    <location>
        <begin position="215"/>
        <end position="301"/>
    </location>
</feature>
<evidence type="ECO:0000313" key="3">
    <source>
        <dbReference type="EMBL" id="GED96919.1"/>
    </source>
</evidence>
<name>A0A7I9UVA0_9ACTN</name>
<evidence type="ECO:0000259" key="2">
    <source>
        <dbReference type="Pfam" id="PF11268"/>
    </source>
</evidence>
<organism evidence="3 4">
    <name type="scientific">Gordonia crocea</name>
    <dbReference type="NCBI Taxonomy" id="589162"/>
    <lineage>
        <taxon>Bacteria</taxon>
        <taxon>Bacillati</taxon>
        <taxon>Actinomycetota</taxon>
        <taxon>Actinomycetes</taxon>
        <taxon>Mycobacteriales</taxon>
        <taxon>Gordoniaceae</taxon>
        <taxon>Gordonia</taxon>
    </lineage>
</organism>
<dbReference type="Proteomes" id="UP000444980">
    <property type="component" value="Unassembled WGS sequence"/>
</dbReference>
<dbReference type="NCBIfam" id="NF040712">
    <property type="entry name" value="SepH"/>
    <property type="match status" value="1"/>
</dbReference>
<protein>
    <recommendedName>
        <fullName evidence="2">DUF3071 domain-containing protein</fullName>
    </recommendedName>
</protein>
<dbReference type="AlphaFoldDB" id="A0A7I9UVA0"/>
<reference evidence="4" key="1">
    <citation type="submission" date="2019-06" db="EMBL/GenBank/DDBJ databases">
        <title>Gordonia isolated from sludge of a wastewater treatment plant.</title>
        <authorList>
            <person name="Tamura T."/>
            <person name="Aoyama K."/>
            <person name="Kang Y."/>
            <person name="Saito S."/>
            <person name="Akiyama N."/>
            <person name="Yazawa K."/>
            <person name="Gonoi T."/>
            <person name="Mikami Y."/>
        </authorList>
    </citation>
    <scope>NUCLEOTIDE SEQUENCE [LARGE SCALE GENOMIC DNA]</scope>
    <source>
        <strain evidence="4">NBRC 107697</strain>
    </source>
</reference>
<dbReference type="EMBL" id="BJOU01000001">
    <property type="protein sequence ID" value="GED96919.1"/>
    <property type="molecule type" value="Genomic_DNA"/>
</dbReference>